<dbReference type="KEGG" id="mpec:B9O19_01635"/>
<dbReference type="CDD" id="cd00077">
    <property type="entry name" value="HDc"/>
    <property type="match status" value="1"/>
</dbReference>
<proteinExistence type="predicted"/>
<dbReference type="SUPFAM" id="SSF109604">
    <property type="entry name" value="HD-domain/PDEase-like"/>
    <property type="match status" value="1"/>
</dbReference>
<dbReference type="Pfam" id="PF13487">
    <property type="entry name" value="HD_5"/>
    <property type="match status" value="1"/>
</dbReference>
<dbReference type="EMBL" id="CP020991">
    <property type="protein sequence ID" value="AUO19791.1"/>
    <property type="molecule type" value="Genomic_DNA"/>
</dbReference>
<gene>
    <name evidence="7" type="ORF">B9O19_01635</name>
</gene>
<dbReference type="InterPro" id="IPR052020">
    <property type="entry name" value="Cyclic_di-GMP/3'3'-cGAMP_PDE"/>
</dbReference>
<feature type="modified residue" description="4-aspartylphosphate" evidence="3">
    <location>
        <position position="55"/>
    </location>
</feature>
<dbReference type="InterPro" id="IPR037522">
    <property type="entry name" value="HD_GYP_dom"/>
</dbReference>
<keyword evidence="4" id="KW-0175">Coiled coil</keyword>
<sequence>MPGKLKVLVVDDVEMNRIILSELFADSYNVLEAENGEEALETIRNNPDLSAVLLDIVMPVMDGLETLEQIKKEELIPSVPIFFVTADTSNETLVRGFENGIVDRIEKPFNPYVIKCRIQNSIELYDYRINLEKRVKEQTEEIERKSQELKEANASIIDALSTAIEFRDSESGEHVCRIRQITKTLLIELEKQVGNKWYAHEEIENISAASTMHDVGKISVPDYILNKPGKLTAEEFEIMKEHTVNGCKILDSIDMIKCSPMYKYYYDICRSHHERWDGRGYPDGLVGDMIPISAQIVSVADVYDALTSKRVYKPPYSHEKAVDMILNGECGKFNPDIIECLKNCHMELKDILDKMAFENKVNLEIPQYERKKVSSKLELENSENFDKTCKNDNADKEDSFTVLDDDVIFKYNKKNDIIEFSETYAKEFGKARLITNAQKFFYEDPSMTPEEKEKLMNSVNKLNINNPVLNCRIKVRDKNGSPVSRNISIYMHYSNENSGESDGFVGKLVNS</sequence>
<evidence type="ECO:0000256" key="1">
    <source>
        <dbReference type="ARBA" id="ARBA00018672"/>
    </source>
</evidence>
<accession>A0A2K9P3I4</accession>
<protein>
    <recommendedName>
        <fullName evidence="1">Stage 0 sporulation protein A homolog</fullName>
    </recommendedName>
</protein>
<dbReference type="InterPro" id="IPR001789">
    <property type="entry name" value="Sig_transdc_resp-reg_receiver"/>
</dbReference>
<feature type="coiled-coil region" evidence="4">
    <location>
        <begin position="128"/>
        <end position="155"/>
    </location>
</feature>
<dbReference type="Gene3D" id="3.40.50.2300">
    <property type="match status" value="1"/>
</dbReference>
<dbReference type="PANTHER" id="PTHR45228">
    <property type="entry name" value="CYCLIC DI-GMP PHOSPHODIESTERASE TM_0186-RELATED"/>
    <property type="match status" value="1"/>
</dbReference>
<organism evidence="7 8">
    <name type="scientific">Monoglobus pectinilyticus</name>
    <dbReference type="NCBI Taxonomy" id="1981510"/>
    <lineage>
        <taxon>Bacteria</taxon>
        <taxon>Bacillati</taxon>
        <taxon>Bacillota</taxon>
        <taxon>Clostridia</taxon>
        <taxon>Monoglobales</taxon>
        <taxon>Monoglobaceae</taxon>
        <taxon>Monoglobus</taxon>
    </lineage>
</organism>
<keyword evidence="3" id="KW-0597">Phosphoprotein</keyword>
<evidence type="ECO:0000313" key="7">
    <source>
        <dbReference type="EMBL" id="AUO19791.1"/>
    </source>
</evidence>
<evidence type="ECO:0000313" key="8">
    <source>
        <dbReference type="Proteomes" id="UP000235589"/>
    </source>
</evidence>
<evidence type="ECO:0000256" key="2">
    <source>
        <dbReference type="ARBA" id="ARBA00024867"/>
    </source>
</evidence>
<dbReference type="Proteomes" id="UP000235589">
    <property type="component" value="Chromosome"/>
</dbReference>
<dbReference type="InterPro" id="IPR003607">
    <property type="entry name" value="HD/PDEase_dom"/>
</dbReference>
<dbReference type="PROSITE" id="PS50110">
    <property type="entry name" value="RESPONSE_REGULATORY"/>
    <property type="match status" value="1"/>
</dbReference>
<dbReference type="PANTHER" id="PTHR45228:SF8">
    <property type="entry name" value="TWO-COMPONENT RESPONSE REGULATOR-RELATED"/>
    <property type="match status" value="1"/>
</dbReference>
<reference evidence="7 8" key="1">
    <citation type="submission" date="2017-04" db="EMBL/GenBank/DDBJ databases">
        <title>Monoglobus pectinilyticus 14 draft genome.</title>
        <authorList>
            <person name="Kim C."/>
            <person name="Rosendale D.I."/>
            <person name="Kelly W.J."/>
            <person name="Tannock G.W."/>
            <person name="Patchett M.L."/>
            <person name="Jordens J.Z."/>
        </authorList>
    </citation>
    <scope>NUCLEOTIDE SEQUENCE [LARGE SCALE GENOMIC DNA]</scope>
    <source>
        <strain evidence="7 8">14</strain>
    </source>
</reference>
<feature type="domain" description="HD-GYP" evidence="6">
    <location>
        <begin position="149"/>
        <end position="357"/>
    </location>
</feature>
<dbReference type="InterPro" id="IPR011006">
    <property type="entry name" value="CheY-like_superfamily"/>
</dbReference>
<evidence type="ECO:0000259" key="5">
    <source>
        <dbReference type="PROSITE" id="PS50110"/>
    </source>
</evidence>
<dbReference type="GO" id="GO:0000160">
    <property type="term" value="P:phosphorelay signal transduction system"/>
    <property type="evidence" value="ECO:0007669"/>
    <property type="project" value="InterPro"/>
</dbReference>
<name>A0A2K9P3I4_9FIRM</name>
<dbReference type="RefSeq" id="WP_245862908.1">
    <property type="nucleotide sequence ID" value="NZ_CP020991.1"/>
</dbReference>
<evidence type="ECO:0000256" key="3">
    <source>
        <dbReference type="PROSITE-ProRule" id="PRU00169"/>
    </source>
</evidence>
<dbReference type="Pfam" id="PF00072">
    <property type="entry name" value="Response_reg"/>
    <property type="match status" value="1"/>
</dbReference>
<dbReference type="SUPFAM" id="SSF52172">
    <property type="entry name" value="CheY-like"/>
    <property type="match status" value="1"/>
</dbReference>
<evidence type="ECO:0000256" key="4">
    <source>
        <dbReference type="SAM" id="Coils"/>
    </source>
</evidence>
<evidence type="ECO:0000259" key="6">
    <source>
        <dbReference type="PROSITE" id="PS51832"/>
    </source>
</evidence>
<dbReference type="AlphaFoldDB" id="A0A2K9P3I4"/>
<comment type="function">
    <text evidence="2">May play the central regulatory role in sporulation. It may be an element of the effector pathway responsible for the activation of sporulation genes in response to nutritional stress. Spo0A may act in concert with spo0H (a sigma factor) to control the expression of some genes that are critical to the sporulation process.</text>
</comment>
<dbReference type="SMART" id="SM00448">
    <property type="entry name" value="REC"/>
    <property type="match status" value="1"/>
</dbReference>
<dbReference type="PROSITE" id="PS51832">
    <property type="entry name" value="HD_GYP"/>
    <property type="match status" value="1"/>
</dbReference>
<dbReference type="GeneID" id="98063025"/>
<feature type="domain" description="Response regulatory" evidence="5">
    <location>
        <begin position="6"/>
        <end position="122"/>
    </location>
</feature>
<dbReference type="Gene3D" id="1.10.3210.10">
    <property type="entry name" value="Hypothetical protein af1432"/>
    <property type="match status" value="1"/>
</dbReference>
<keyword evidence="8" id="KW-1185">Reference proteome</keyword>